<dbReference type="eggNOG" id="ENOG502TJ1R">
    <property type="taxonomic scope" value="Eukaryota"/>
</dbReference>
<dbReference type="AlphaFoldDB" id="G0N5R7"/>
<dbReference type="EMBL" id="GL379840">
    <property type="protein sequence ID" value="EGT53207.1"/>
    <property type="molecule type" value="Genomic_DNA"/>
</dbReference>
<sequence length="101" mass="11312">MSCILNRIWKTLRQCVGESSTSTDENERYHPVRPADPSPSQSRSASPDSLCSVSIRHGSSGSECSGDTWKEYEELRKGFRYARNRSVENTSMDSGYESADI</sequence>
<feature type="compositionally biased region" description="Low complexity" evidence="1">
    <location>
        <begin position="38"/>
        <end position="49"/>
    </location>
</feature>
<dbReference type="Proteomes" id="UP000008068">
    <property type="component" value="Unassembled WGS sequence"/>
</dbReference>
<reference evidence="3" key="1">
    <citation type="submission" date="2011-07" db="EMBL/GenBank/DDBJ databases">
        <authorList>
            <consortium name="Caenorhabditis brenneri Sequencing and Analysis Consortium"/>
            <person name="Wilson R.K."/>
        </authorList>
    </citation>
    <scope>NUCLEOTIDE SEQUENCE [LARGE SCALE GENOMIC DNA]</scope>
    <source>
        <strain evidence="3">PB2801</strain>
    </source>
</reference>
<gene>
    <name evidence="2" type="ORF">CAEBREN_05599</name>
</gene>
<evidence type="ECO:0000313" key="2">
    <source>
        <dbReference type="EMBL" id="EGT53207.1"/>
    </source>
</evidence>
<feature type="region of interest" description="Disordered" evidence="1">
    <location>
        <begin position="15"/>
        <end position="67"/>
    </location>
</feature>
<dbReference type="FunCoup" id="G0N5R7">
    <property type="interactions" value="1177"/>
</dbReference>
<accession>G0N5R7</accession>
<organism evidence="3">
    <name type="scientific">Caenorhabditis brenneri</name>
    <name type="common">Nematode worm</name>
    <dbReference type="NCBI Taxonomy" id="135651"/>
    <lineage>
        <taxon>Eukaryota</taxon>
        <taxon>Metazoa</taxon>
        <taxon>Ecdysozoa</taxon>
        <taxon>Nematoda</taxon>
        <taxon>Chromadorea</taxon>
        <taxon>Rhabditida</taxon>
        <taxon>Rhabditina</taxon>
        <taxon>Rhabditomorpha</taxon>
        <taxon>Rhabditoidea</taxon>
        <taxon>Rhabditidae</taxon>
        <taxon>Peloderinae</taxon>
        <taxon>Caenorhabditis</taxon>
    </lineage>
</organism>
<dbReference type="OMA" id="TIRQCIG"/>
<protein>
    <submittedName>
        <fullName evidence="2">Uncharacterized protein</fullName>
    </submittedName>
</protein>
<dbReference type="HOGENOM" id="CLU_2294168_0_0_1"/>
<proteinExistence type="predicted"/>
<dbReference type="OrthoDB" id="5857944at2759"/>
<dbReference type="InParanoid" id="G0N5R7"/>
<evidence type="ECO:0000256" key="1">
    <source>
        <dbReference type="SAM" id="MobiDB-lite"/>
    </source>
</evidence>
<evidence type="ECO:0000313" key="3">
    <source>
        <dbReference type="Proteomes" id="UP000008068"/>
    </source>
</evidence>
<keyword evidence="3" id="KW-1185">Reference proteome</keyword>
<name>G0N5R7_CAEBE</name>